<sequence length="200" mass="22304">MTVQYPEPIARLIDSYMKLPGIGQKTATRLAFYTIDMKEEVVNEFAKSLLSVKRDLHFCSICGNITEEDPCEICSDPTRDKETILVVEEPKDVMALEKVREYHGLYHVLHGVLSPMEGTGPEDINIASLIQRLHDDQVKEVIIATNATTEGEATAMYMSRLIKPAGIKVTRLAHGLSVGSDIEYADEVTLLKAVEGRREL</sequence>
<comment type="function">
    <text evidence="7">May play a role in DNA repair. It seems to be involved in an RecBC-independent recombinational process of DNA repair. It may act with RecF and RecO.</text>
</comment>
<dbReference type="Gene3D" id="1.10.8.420">
    <property type="entry name" value="RecR Domain 1"/>
    <property type="match status" value="1"/>
</dbReference>
<dbReference type="AlphaFoldDB" id="F0EMM4"/>
<evidence type="ECO:0000256" key="2">
    <source>
        <dbReference type="ARBA" id="ARBA00022763"/>
    </source>
</evidence>
<keyword evidence="6 7" id="KW-0234">DNA repair</keyword>
<gene>
    <name evidence="7 9" type="primary">recR</name>
    <name evidence="9" type="ORF">HMPREF9087_2743</name>
</gene>
<feature type="domain" description="Toprim" evidence="8">
    <location>
        <begin position="82"/>
        <end position="177"/>
    </location>
</feature>
<dbReference type="PROSITE" id="PS01300">
    <property type="entry name" value="RECR"/>
    <property type="match status" value="1"/>
</dbReference>
<dbReference type="CDD" id="cd01025">
    <property type="entry name" value="TOPRIM_recR"/>
    <property type="match status" value="1"/>
</dbReference>
<dbReference type="GO" id="GO:0003677">
    <property type="term" value="F:DNA binding"/>
    <property type="evidence" value="ECO:0007669"/>
    <property type="project" value="UniProtKB-UniRule"/>
</dbReference>
<dbReference type="Pfam" id="PF02132">
    <property type="entry name" value="RecR_ZnF"/>
    <property type="match status" value="1"/>
</dbReference>
<evidence type="ECO:0000256" key="3">
    <source>
        <dbReference type="ARBA" id="ARBA00022771"/>
    </source>
</evidence>
<dbReference type="PROSITE" id="PS50880">
    <property type="entry name" value="TOPRIM"/>
    <property type="match status" value="1"/>
</dbReference>
<dbReference type="GO" id="GO:0006310">
    <property type="term" value="P:DNA recombination"/>
    <property type="evidence" value="ECO:0007669"/>
    <property type="project" value="UniProtKB-UniRule"/>
</dbReference>
<dbReference type="InterPro" id="IPR034137">
    <property type="entry name" value="TOPRIM_RecR"/>
</dbReference>
<keyword evidence="3 7" id="KW-0863">Zinc-finger</keyword>
<keyword evidence="5 7" id="KW-0233">DNA recombination</keyword>
<evidence type="ECO:0000256" key="1">
    <source>
        <dbReference type="ARBA" id="ARBA00022723"/>
    </source>
</evidence>
<proteinExistence type="inferred from homology"/>
<comment type="caution">
    <text evidence="9">The sequence shown here is derived from an EMBL/GenBank/DDBJ whole genome shotgun (WGS) entry which is preliminary data.</text>
</comment>
<dbReference type="NCBIfam" id="TIGR00615">
    <property type="entry name" value="recR"/>
    <property type="match status" value="1"/>
</dbReference>
<dbReference type="EMBL" id="AEWT01000026">
    <property type="protein sequence ID" value="EGC68754.1"/>
    <property type="molecule type" value="Genomic_DNA"/>
</dbReference>
<dbReference type="Gene3D" id="6.10.250.240">
    <property type="match status" value="1"/>
</dbReference>
<evidence type="ECO:0000256" key="6">
    <source>
        <dbReference type="ARBA" id="ARBA00023204"/>
    </source>
</evidence>
<dbReference type="HOGENOM" id="CLU_060739_1_0_9"/>
<keyword evidence="1 7" id="KW-0479">Metal-binding</keyword>
<dbReference type="HAMAP" id="MF_00017">
    <property type="entry name" value="RecR"/>
    <property type="match status" value="1"/>
</dbReference>
<dbReference type="InterPro" id="IPR000093">
    <property type="entry name" value="DNA_Rcmb_RecR"/>
</dbReference>
<keyword evidence="4 7" id="KW-0862">Zinc</keyword>
<dbReference type="Pfam" id="PF13662">
    <property type="entry name" value="Toprim_4"/>
    <property type="match status" value="1"/>
</dbReference>
<evidence type="ECO:0000256" key="4">
    <source>
        <dbReference type="ARBA" id="ARBA00022833"/>
    </source>
</evidence>
<dbReference type="SMART" id="SM00493">
    <property type="entry name" value="TOPRIM"/>
    <property type="match status" value="1"/>
</dbReference>
<dbReference type="Gene3D" id="3.30.60.80">
    <property type="match status" value="1"/>
</dbReference>
<dbReference type="GO" id="GO:0006281">
    <property type="term" value="P:DNA repair"/>
    <property type="evidence" value="ECO:0007669"/>
    <property type="project" value="UniProtKB-UniRule"/>
</dbReference>
<feature type="zinc finger region" description="C4-type" evidence="7">
    <location>
        <begin position="59"/>
        <end position="74"/>
    </location>
</feature>
<dbReference type="InterPro" id="IPR015967">
    <property type="entry name" value="Rcmb_RecR_Znf"/>
</dbReference>
<comment type="similarity">
    <text evidence="7">Belongs to the RecR family.</text>
</comment>
<organism evidence="9 10">
    <name type="scientific">Enterococcus casseliflavus ATCC 12755</name>
    <dbReference type="NCBI Taxonomy" id="888066"/>
    <lineage>
        <taxon>Bacteria</taxon>
        <taxon>Bacillati</taxon>
        <taxon>Bacillota</taxon>
        <taxon>Bacilli</taxon>
        <taxon>Lactobacillales</taxon>
        <taxon>Enterococcaceae</taxon>
        <taxon>Enterococcus</taxon>
    </lineage>
</organism>
<accession>F0EMM4</accession>
<dbReference type="Gene3D" id="3.40.1360.10">
    <property type="match status" value="1"/>
</dbReference>
<dbReference type="PANTHER" id="PTHR30446">
    <property type="entry name" value="RECOMBINATION PROTEIN RECR"/>
    <property type="match status" value="1"/>
</dbReference>
<dbReference type="InterPro" id="IPR006171">
    <property type="entry name" value="TOPRIM_dom"/>
</dbReference>
<evidence type="ECO:0000256" key="5">
    <source>
        <dbReference type="ARBA" id="ARBA00023172"/>
    </source>
</evidence>
<reference evidence="9 10" key="1">
    <citation type="submission" date="2011-01" db="EMBL/GenBank/DDBJ databases">
        <authorList>
            <person name="Muzny D."/>
            <person name="Qin X."/>
            <person name="Deng J."/>
            <person name="Jiang H."/>
            <person name="Liu Y."/>
            <person name="Qu J."/>
            <person name="Song X.-Z."/>
            <person name="Zhang L."/>
            <person name="Thornton R."/>
            <person name="Coyle M."/>
            <person name="Francisco L."/>
            <person name="Jackson L."/>
            <person name="Javaid M."/>
            <person name="Korchina V."/>
            <person name="Kovar C."/>
            <person name="Mata R."/>
            <person name="Mathew T."/>
            <person name="Ngo R."/>
            <person name="Nguyen L."/>
            <person name="Nguyen N."/>
            <person name="Okwuonu G."/>
            <person name="Ongeri F."/>
            <person name="Pham C."/>
            <person name="Simmons D."/>
            <person name="Wilczek-Boney K."/>
            <person name="Hale W."/>
            <person name="Jakkamsetti A."/>
            <person name="Pham P."/>
            <person name="Ruth R."/>
            <person name="San Lucas F."/>
            <person name="Warren J."/>
            <person name="Zhang J."/>
            <person name="Zhao Z."/>
            <person name="Zhou C."/>
            <person name="Zhu D."/>
            <person name="Lee S."/>
            <person name="Bess C."/>
            <person name="Blankenburg K."/>
            <person name="Forbes L."/>
            <person name="Fu Q."/>
            <person name="Gubbala S."/>
            <person name="Hirani K."/>
            <person name="Jayaseelan J.C."/>
            <person name="Lara F."/>
            <person name="Munidasa M."/>
            <person name="Palculict T."/>
            <person name="Patil S."/>
            <person name="Pu L.-L."/>
            <person name="Saada N."/>
            <person name="Tang L."/>
            <person name="Weissenberger G."/>
            <person name="Zhu Y."/>
            <person name="Hemphill L."/>
            <person name="Shang Y."/>
            <person name="Youmans B."/>
            <person name="Ayvaz T."/>
            <person name="Ross M."/>
            <person name="Santibanez J."/>
            <person name="Aqrawi P."/>
            <person name="Gross S."/>
            <person name="Joshi V."/>
            <person name="Fowler G."/>
            <person name="Nazareth L."/>
            <person name="Reid J."/>
            <person name="Worley K."/>
            <person name="Petrosino J."/>
            <person name="Highlander S."/>
            <person name="Gibbs R."/>
        </authorList>
    </citation>
    <scope>NUCLEOTIDE SEQUENCE [LARGE SCALE GENOMIC DNA]</scope>
    <source>
        <strain evidence="9 10">ATCC 12755</strain>
    </source>
</reference>
<dbReference type="Pfam" id="PF21176">
    <property type="entry name" value="RecR_HhH"/>
    <property type="match status" value="1"/>
</dbReference>
<dbReference type="SUPFAM" id="SSF111304">
    <property type="entry name" value="Recombination protein RecR"/>
    <property type="match status" value="1"/>
</dbReference>
<dbReference type="GO" id="GO:0008270">
    <property type="term" value="F:zinc ion binding"/>
    <property type="evidence" value="ECO:0007669"/>
    <property type="project" value="UniProtKB-KW"/>
</dbReference>
<dbReference type="Proteomes" id="UP000004835">
    <property type="component" value="Unassembled WGS sequence"/>
</dbReference>
<name>F0EMM4_ENTCA</name>
<evidence type="ECO:0000256" key="7">
    <source>
        <dbReference type="HAMAP-Rule" id="MF_00017"/>
    </source>
</evidence>
<dbReference type="InterPro" id="IPR023627">
    <property type="entry name" value="Rcmb_RecR"/>
</dbReference>
<protein>
    <recommendedName>
        <fullName evidence="7">Recombination protein RecR</fullName>
    </recommendedName>
</protein>
<dbReference type="PANTHER" id="PTHR30446:SF0">
    <property type="entry name" value="RECOMBINATION PROTEIN RECR"/>
    <property type="match status" value="1"/>
</dbReference>
<evidence type="ECO:0000259" key="8">
    <source>
        <dbReference type="PROSITE" id="PS50880"/>
    </source>
</evidence>
<dbReference type="Pfam" id="PF21175">
    <property type="entry name" value="RecR_C"/>
    <property type="match status" value="1"/>
</dbReference>
<keyword evidence="2 7" id="KW-0227">DNA damage</keyword>
<evidence type="ECO:0000313" key="9">
    <source>
        <dbReference type="EMBL" id="EGC68754.1"/>
    </source>
</evidence>
<evidence type="ECO:0000313" key="10">
    <source>
        <dbReference type="Proteomes" id="UP000004835"/>
    </source>
</evidence>